<accession>A0A9Q3GT01</accession>
<reference evidence="2" key="1">
    <citation type="submission" date="2021-03" db="EMBL/GenBank/DDBJ databases">
        <title>Draft genome sequence of rust myrtle Austropuccinia psidii MF-1, a brazilian biotype.</title>
        <authorList>
            <person name="Quecine M.C."/>
            <person name="Pachon D.M.R."/>
            <person name="Bonatelli M.L."/>
            <person name="Correr F.H."/>
            <person name="Franceschini L.M."/>
            <person name="Leite T.F."/>
            <person name="Margarido G.R.A."/>
            <person name="Almeida C.A."/>
            <person name="Ferrarezi J.A."/>
            <person name="Labate C.A."/>
        </authorList>
    </citation>
    <scope>NUCLEOTIDE SEQUENCE</scope>
    <source>
        <strain evidence="2">MF-1</strain>
    </source>
</reference>
<dbReference type="Proteomes" id="UP000765509">
    <property type="component" value="Unassembled WGS sequence"/>
</dbReference>
<feature type="region of interest" description="Disordered" evidence="1">
    <location>
        <begin position="13"/>
        <end position="33"/>
    </location>
</feature>
<sequence>MVCMPQSVAPLGPFWPRSNDTKRGQGGKPPALKARWVPNHKWTHLSQFWPPISTLPKIPQTTPGPKLAKNHVLTIFNPWPLAATRGHQLNSSKLSSPFRGKTLLHQCTLY</sequence>
<evidence type="ECO:0000313" key="3">
    <source>
        <dbReference type="Proteomes" id="UP000765509"/>
    </source>
</evidence>
<keyword evidence="3" id="KW-1185">Reference proteome</keyword>
<evidence type="ECO:0000313" key="2">
    <source>
        <dbReference type="EMBL" id="MBW0478182.1"/>
    </source>
</evidence>
<protein>
    <submittedName>
        <fullName evidence="2">Uncharacterized protein</fullName>
    </submittedName>
</protein>
<dbReference type="EMBL" id="AVOT02005088">
    <property type="protein sequence ID" value="MBW0478182.1"/>
    <property type="molecule type" value="Genomic_DNA"/>
</dbReference>
<organism evidence="2 3">
    <name type="scientific">Austropuccinia psidii MF-1</name>
    <dbReference type="NCBI Taxonomy" id="1389203"/>
    <lineage>
        <taxon>Eukaryota</taxon>
        <taxon>Fungi</taxon>
        <taxon>Dikarya</taxon>
        <taxon>Basidiomycota</taxon>
        <taxon>Pucciniomycotina</taxon>
        <taxon>Pucciniomycetes</taxon>
        <taxon>Pucciniales</taxon>
        <taxon>Sphaerophragmiaceae</taxon>
        <taxon>Austropuccinia</taxon>
    </lineage>
</organism>
<name>A0A9Q3GT01_9BASI</name>
<dbReference type="AlphaFoldDB" id="A0A9Q3GT01"/>
<evidence type="ECO:0000256" key="1">
    <source>
        <dbReference type="SAM" id="MobiDB-lite"/>
    </source>
</evidence>
<comment type="caution">
    <text evidence="2">The sequence shown here is derived from an EMBL/GenBank/DDBJ whole genome shotgun (WGS) entry which is preliminary data.</text>
</comment>
<proteinExistence type="predicted"/>
<gene>
    <name evidence="2" type="ORF">O181_017897</name>
</gene>